<proteinExistence type="predicted"/>
<dbReference type="InterPro" id="IPR029058">
    <property type="entry name" value="AB_hydrolase_fold"/>
</dbReference>
<reference evidence="3" key="1">
    <citation type="submission" date="2018-08" db="EMBL/GenBank/DDBJ databases">
        <authorList>
            <person name="Im W.T."/>
        </authorList>
    </citation>
    <scope>NUCLEOTIDE SEQUENCE [LARGE SCALE GENOMIC DNA]</scope>
    <source>
        <strain evidence="3">LA-28</strain>
    </source>
</reference>
<keyword evidence="2" id="KW-0378">Hydrolase</keyword>
<name>A0A371X6R6_9HYPH</name>
<comment type="caution">
    <text evidence="2">The sequence shown here is derived from an EMBL/GenBank/DDBJ whole genome shotgun (WGS) entry which is preliminary data.</text>
</comment>
<evidence type="ECO:0000313" key="3">
    <source>
        <dbReference type="Proteomes" id="UP000262379"/>
    </source>
</evidence>
<sequence>MITRIATLAAAFVLFALPAAAQSLAPYKDDLFAYPATLSEADGGAYRVVDYREMRDVNERDEVPERRVRKQYISLGVRSQQQEMKLGTQRFVAVGTQQGASMIVLYLHGQGGSRSQGVNDFTFGGNFNRVKNLVAKAGGLYLSPDFTDFGDGGAAQIGALIEHFSAQSPGAPVIVACGSMGGMLCWKLASDPLVAERLGGLLLLGSLWDESFLKSPAYKRKVPVFFGQGSHDTVFPVEKQEAFYRKVRGKSGNYPARFVRFESGTHGTPIRMTDWREVLNWMLKS</sequence>
<protein>
    <submittedName>
        <fullName evidence="2">Alpha/beta hydrolase</fullName>
    </submittedName>
</protein>
<dbReference type="Proteomes" id="UP000262379">
    <property type="component" value="Unassembled WGS sequence"/>
</dbReference>
<gene>
    <name evidence="2" type="ORF">DY251_18165</name>
</gene>
<dbReference type="Gene3D" id="3.40.50.1820">
    <property type="entry name" value="alpha/beta hydrolase"/>
    <property type="match status" value="1"/>
</dbReference>
<organism evidence="2 3">
    <name type="scientific">Mesorhizobium denitrificans</name>
    <dbReference type="NCBI Taxonomy" id="2294114"/>
    <lineage>
        <taxon>Bacteria</taxon>
        <taxon>Pseudomonadati</taxon>
        <taxon>Pseudomonadota</taxon>
        <taxon>Alphaproteobacteria</taxon>
        <taxon>Hyphomicrobiales</taxon>
        <taxon>Phyllobacteriaceae</taxon>
        <taxon>Mesorhizobium</taxon>
    </lineage>
</organism>
<dbReference type="SUPFAM" id="SSF53474">
    <property type="entry name" value="alpha/beta-Hydrolases"/>
    <property type="match status" value="1"/>
</dbReference>
<feature type="chain" id="PRO_5016985975" evidence="1">
    <location>
        <begin position="22"/>
        <end position="285"/>
    </location>
</feature>
<keyword evidence="3" id="KW-1185">Reference proteome</keyword>
<dbReference type="AlphaFoldDB" id="A0A371X6R6"/>
<keyword evidence="1" id="KW-0732">Signal</keyword>
<dbReference type="EMBL" id="QURN01000016">
    <property type="protein sequence ID" value="RFC64929.1"/>
    <property type="molecule type" value="Genomic_DNA"/>
</dbReference>
<dbReference type="RefSeq" id="WP_116625372.1">
    <property type="nucleotide sequence ID" value="NZ_QURN01000016.1"/>
</dbReference>
<feature type="signal peptide" evidence="1">
    <location>
        <begin position="1"/>
        <end position="21"/>
    </location>
</feature>
<dbReference type="GO" id="GO:0016787">
    <property type="term" value="F:hydrolase activity"/>
    <property type="evidence" value="ECO:0007669"/>
    <property type="project" value="UniProtKB-KW"/>
</dbReference>
<evidence type="ECO:0000256" key="1">
    <source>
        <dbReference type="SAM" id="SignalP"/>
    </source>
</evidence>
<evidence type="ECO:0000313" key="2">
    <source>
        <dbReference type="EMBL" id="RFC64929.1"/>
    </source>
</evidence>
<accession>A0A371X6R6</accession>